<dbReference type="Proteomes" id="UP001218188">
    <property type="component" value="Unassembled WGS sequence"/>
</dbReference>
<name>A0AAD6RXR3_9AGAR</name>
<evidence type="ECO:0000313" key="3">
    <source>
        <dbReference type="Proteomes" id="UP001218188"/>
    </source>
</evidence>
<dbReference type="EMBL" id="JARJCM010000448">
    <property type="protein sequence ID" value="KAJ7016967.1"/>
    <property type="molecule type" value="Genomic_DNA"/>
</dbReference>
<sequence>MCKVNVIFIFVDVNGDRTVAALAKPSMKLAVGLTNSFEAAADVVATAAISWEFYRNKGHVQSTNSLLGKLLGFAVGRGALVTIVQLLTLALLELAFLFSSGCRYTSQLSHITMVTILNSRQALRRANQGSVGNDSAFNDMVASRPLSTAPFRLRTLDITRPDGTLGSAL</sequence>
<gene>
    <name evidence="2" type="ORF">C8F04DRAFT_1280324</name>
</gene>
<protein>
    <recommendedName>
        <fullName evidence="1">DUF6534 domain-containing protein</fullName>
    </recommendedName>
</protein>
<evidence type="ECO:0000313" key="2">
    <source>
        <dbReference type="EMBL" id="KAJ7016967.1"/>
    </source>
</evidence>
<feature type="domain" description="DUF6534" evidence="1">
    <location>
        <begin position="39"/>
        <end position="121"/>
    </location>
</feature>
<dbReference type="Pfam" id="PF20152">
    <property type="entry name" value="DUF6534"/>
    <property type="match status" value="1"/>
</dbReference>
<keyword evidence="3" id="KW-1185">Reference proteome</keyword>
<accession>A0AAD6RXR3</accession>
<reference evidence="2" key="1">
    <citation type="submission" date="2023-03" db="EMBL/GenBank/DDBJ databases">
        <title>Massive genome expansion in bonnet fungi (Mycena s.s.) driven by repeated elements and novel gene families across ecological guilds.</title>
        <authorList>
            <consortium name="Lawrence Berkeley National Laboratory"/>
            <person name="Harder C.B."/>
            <person name="Miyauchi S."/>
            <person name="Viragh M."/>
            <person name="Kuo A."/>
            <person name="Thoen E."/>
            <person name="Andreopoulos B."/>
            <person name="Lu D."/>
            <person name="Skrede I."/>
            <person name="Drula E."/>
            <person name="Henrissat B."/>
            <person name="Morin E."/>
            <person name="Kohler A."/>
            <person name="Barry K."/>
            <person name="LaButti K."/>
            <person name="Morin E."/>
            <person name="Salamov A."/>
            <person name="Lipzen A."/>
            <person name="Mereny Z."/>
            <person name="Hegedus B."/>
            <person name="Baldrian P."/>
            <person name="Stursova M."/>
            <person name="Weitz H."/>
            <person name="Taylor A."/>
            <person name="Grigoriev I.V."/>
            <person name="Nagy L.G."/>
            <person name="Martin F."/>
            <person name="Kauserud H."/>
        </authorList>
    </citation>
    <scope>NUCLEOTIDE SEQUENCE</scope>
    <source>
        <strain evidence="2">CBHHK200</strain>
    </source>
</reference>
<comment type="caution">
    <text evidence="2">The sequence shown here is derived from an EMBL/GenBank/DDBJ whole genome shotgun (WGS) entry which is preliminary data.</text>
</comment>
<evidence type="ECO:0000259" key="1">
    <source>
        <dbReference type="Pfam" id="PF20152"/>
    </source>
</evidence>
<organism evidence="2 3">
    <name type="scientific">Mycena alexandri</name>
    <dbReference type="NCBI Taxonomy" id="1745969"/>
    <lineage>
        <taxon>Eukaryota</taxon>
        <taxon>Fungi</taxon>
        <taxon>Dikarya</taxon>
        <taxon>Basidiomycota</taxon>
        <taxon>Agaricomycotina</taxon>
        <taxon>Agaricomycetes</taxon>
        <taxon>Agaricomycetidae</taxon>
        <taxon>Agaricales</taxon>
        <taxon>Marasmiineae</taxon>
        <taxon>Mycenaceae</taxon>
        <taxon>Mycena</taxon>
    </lineage>
</organism>
<dbReference type="InterPro" id="IPR045339">
    <property type="entry name" value="DUF6534"/>
</dbReference>
<proteinExistence type="predicted"/>
<dbReference type="AlphaFoldDB" id="A0AAD6RXR3"/>